<dbReference type="AlphaFoldDB" id="A0A379C6E7"/>
<keyword evidence="5 7" id="KW-0472">Membrane</keyword>
<evidence type="ECO:0000313" key="9">
    <source>
        <dbReference type="EMBL" id="SUB57167.1"/>
    </source>
</evidence>
<feature type="transmembrane region" description="Helical" evidence="7">
    <location>
        <begin position="171"/>
        <end position="194"/>
    </location>
</feature>
<evidence type="ECO:0000256" key="2">
    <source>
        <dbReference type="ARBA" id="ARBA00022475"/>
    </source>
</evidence>
<dbReference type="STRING" id="1122949.GCA_000378725_00725"/>
<evidence type="ECO:0000259" key="8">
    <source>
        <dbReference type="Pfam" id="PF06738"/>
    </source>
</evidence>
<feature type="transmembrane region" description="Helical" evidence="7">
    <location>
        <begin position="200"/>
        <end position="219"/>
    </location>
</feature>
<sequence length="259" mass="28349">MTNEINDKQSVKNLMNLAIYAGSLLISNGAESYRAEDTVERMVSSTHAPDNVDCYALPTAIFLSVIYKGENISIFKKIKVSDTNMKKIDMINAFSRSFVKNNYNLDEAYEYLKKIENYKENKGKEVLAGAIATSFFTALFGGKSSEFISSFFIGAIISYFIMNFSKFKLSFFINNVVSAALTSILAIISVYLGLGKDFDKIIIGVIMLIVPGLAITNALRDIMSGEFITGAITLVKAVFIALAIAIGVGIGLKLMRGIV</sequence>
<evidence type="ECO:0000256" key="1">
    <source>
        <dbReference type="ARBA" id="ARBA00004651"/>
    </source>
</evidence>
<keyword evidence="4 7" id="KW-1133">Transmembrane helix</keyword>
<evidence type="ECO:0000256" key="3">
    <source>
        <dbReference type="ARBA" id="ARBA00022692"/>
    </source>
</evidence>
<feature type="domain" description="Threonine/serine exporter-like N-terminal" evidence="8">
    <location>
        <begin position="17"/>
        <end position="254"/>
    </location>
</feature>
<dbReference type="EMBL" id="UGSZ01000001">
    <property type="protein sequence ID" value="SUB57167.1"/>
    <property type="molecule type" value="Genomic_DNA"/>
</dbReference>
<feature type="transmembrane region" description="Helical" evidence="7">
    <location>
        <begin position="231"/>
        <end position="252"/>
    </location>
</feature>
<keyword evidence="3 7" id="KW-0812">Transmembrane</keyword>
<dbReference type="OrthoDB" id="9813917at2"/>
<accession>A0A379C6E7</accession>
<evidence type="ECO:0000256" key="6">
    <source>
        <dbReference type="ARBA" id="ARBA00034125"/>
    </source>
</evidence>
<dbReference type="Pfam" id="PF06738">
    <property type="entry name" value="ThrE"/>
    <property type="match status" value="1"/>
</dbReference>
<feature type="transmembrane region" description="Helical" evidence="7">
    <location>
        <begin position="147"/>
        <end position="164"/>
    </location>
</feature>
<dbReference type="RefSeq" id="WP_004823997.1">
    <property type="nucleotide sequence ID" value="NZ_CAMUOS010000002.1"/>
</dbReference>
<dbReference type="PANTHER" id="PTHR34390:SF2">
    <property type="entry name" value="SUCCINATE TRANSPORTER SUBUNIT YJJP-RELATED"/>
    <property type="match status" value="1"/>
</dbReference>
<dbReference type="Proteomes" id="UP000255517">
    <property type="component" value="Unassembled WGS sequence"/>
</dbReference>
<dbReference type="PANTHER" id="PTHR34390">
    <property type="entry name" value="UPF0442 PROTEIN YJJB-RELATED"/>
    <property type="match status" value="1"/>
</dbReference>
<proteinExistence type="inferred from homology"/>
<reference evidence="9 10" key="1">
    <citation type="submission" date="2018-06" db="EMBL/GenBank/DDBJ databases">
        <authorList>
            <consortium name="Pathogen Informatics"/>
            <person name="Doyle S."/>
        </authorList>
    </citation>
    <scope>NUCLEOTIDE SEQUENCE [LARGE SCALE GENOMIC DNA]</scope>
    <source>
        <strain evidence="9 10">NCTC13149</strain>
    </source>
</reference>
<organism evidence="9 10">
    <name type="scientific">Peptoniphilus lacrimalis</name>
    <dbReference type="NCBI Taxonomy" id="33031"/>
    <lineage>
        <taxon>Bacteria</taxon>
        <taxon>Bacillati</taxon>
        <taxon>Bacillota</taxon>
        <taxon>Tissierellia</taxon>
        <taxon>Tissierellales</taxon>
        <taxon>Peptoniphilaceae</taxon>
        <taxon>Peptoniphilus</taxon>
    </lineage>
</organism>
<gene>
    <name evidence="9" type="ORF">NCTC13149_00983</name>
</gene>
<dbReference type="GO" id="GO:0005886">
    <property type="term" value="C:plasma membrane"/>
    <property type="evidence" value="ECO:0007669"/>
    <property type="project" value="UniProtKB-SubCell"/>
</dbReference>
<evidence type="ECO:0000313" key="10">
    <source>
        <dbReference type="Proteomes" id="UP000255517"/>
    </source>
</evidence>
<protein>
    <submittedName>
        <fullName evidence="9">Protein of uncharacterized function (DUF1212)</fullName>
    </submittedName>
</protein>
<evidence type="ECO:0000256" key="7">
    <source>
        <dbReference type="SAM" id="Phobius"/>
    </source>
</evidence>
<evidence type="ECO:0000256" key="5">
    <source>
        <dbReference type="ARBA" id="ARBA00023136"/>
    </source>
</evidence>
<name>A0A379C6E7_9FIRM</name>
<keyword evidence="2" id="KW-1003">Cell membrane</keyword>
<dbReference type="InterPro" id="IPR010619">
    <property type="entry name" value="ThrE-like_N"/>
</dbReference>
<dbReference type="GO" id="GO:0022857">
    <property type="term" value="F:transmembrane transporter activity"/>
    <property type="evidence" value="ECO:0007669"/>
    <property type="project" value="InterPro"/>
</dbReference>
<comment type="subcellular location">
    <subcellularLocation>
        <location evidence="1">Cell membrane</location>
        <topology evidence="1">Multi-pass membrane protein</topology>
    </subcellularLocation>
</comment>
<evidence type="ECO:0000256" key="4">
    <source>
        <dbReference type="ARBA" id="ARBA00022989"/>
    </source>
</evidence>
<comment type="similarity">
    <text evidence="6">Belongs to the ThrE exporter (TC 2.A.79) family.</text>
</comment>
<dbReference type="InterPro" id="IPR050539">
    <property type="entry name" value="ThrE_Dicarb/AminoAcid_Exp"/>
</dbReference>
<dbReference type="GO" id="GO:0015744">
    <property type="term" value="P:succinate transport"/>
    <property type="evidence" value="ECO:0007669"/>
    <property type="project" value="TreeGrafter"/>
</dbReference>